<comment type="caution">
    <text evidence="5">The sequence shown here is derived from an EMBL/GenBank/DDBJ whole genome shotgun (WGS) entry which is preliminary data.</text>
</comment>
<dbReference type="AlphaFoldDB" id="A0A840P2Y8"/>
<evidence type="ECO:0000259" key="3">
    <source>
        <dbReference type="Pfam" id="PF14361"/>
    </source>
</evidence>
<evidence type="ECO:0000313" key="5">
    <source>
        <dbReference type="EMBL" id="MBB5131840.1"/>
    </source>
</evidence>
<evidence type="ECO:0000256" key="1">
    <source>
        <dbReference type="ARBA" id="ARBA00006754"/>
    </source>
</evidence>
<dbReference type="Pfam" id="PF14361">
    <property type="entry name" value="RsbRD_N"/>
    <property type="match status" value="1"/>
</dbReference>
<reference evidence="5 6" key="1">
    <citation type="submission" date="2020-08" db="EMBL/GenBank/DDBJ databases">
        <title>Genomic Encyclopedia of Type Strains, Phase IV (KMG-IV): sequencing the most valuable type-strain genomes for metagenomic binning, comparative biology and taxonomic classification.</title>
        <authorList>
            <person name="Goeker M."/>
        </authorList>
    </citation>
    <scope>NUCLEOTIDE SEQUENCE [LARGE SCALE GENOMIC DNA]</scope>
    <source>
        <strain evidence="5 6">DSM 45615</strain>
    </source>
</reference>
<name>A0A840P2Y8_9ACTN</name>
<dbReference type="PANTHER" id="PTHR33744:SF1">
    <property type="entry name" value="DNA-BINDING TRANSCRIPTIONAL ACTIVATOR ADER"/>
    <property type="match status" value="1"/>
</dbReference>
<dbReference type="InterPro" id="IPR041522">
    <property type="entry name" value="CdaR_GGDEF"/>
</dbReference>
<dbReference type="EMBL" id="JACHGN010000003">
    <property type="protein sequence ID" value="MBB5131840.1"/>
    <property type="molecule type" value="Genomic_DNA"/>
</dbReference>
<evidence type="ECO:0008006" key="7">
    <source>
        <dbReference type="Google" id="ProtNLM"/>
    </source>
</evidence>
<dbReference type="Pfam" id="PF13556">
    <property type="entry name" value="HTH_30"/>
    <property type="match status" value="1"/>
</dbReference>
<comment type="similarity">
    <text evidence="1">Belongs to the CdaR family.</text>
</comment>
<proteinExistence type="inferred from homology"/>
<feature type="domain" description="RsbT co-antagonist protein RsbRD N-terminal" evidence="3">
    <location>
        <begin position="14"/>
        <end position="151"/>
    </location>
</feature>
<dbReference type="Gene3D" id="1.10.10.2840">
    <property type="entry name" value="PucR C-terminal helix-turn-helix domain"/>
    <property type="match status" value="1"/>
</dbReference>
<sequence length="386" mass="42139">MLRTAARRLLDRLPELTDDLVTKIREGDESYRAIVPADELWANAYEAMRVGIGAILQAPAERRDLAFAQQTARRRAEQGLPIESLQRTYRLGAQVTWNGFIDITAKDDPDDLPALLRTATHVWHAIDRQAVAAADAYRQRESELLGRSAERINALLDALLEGASEPALVSRAAAALDMPERGRYAVVTMRLPTRQDGDGETPRPDAIGRMRVLWRLRTDCEVAVVCLDEASLDELCAAMGPLLSGHAGVGPVVGGLAELGTARRLAALAMRTCAGDGPEIARLDRRLPSVLVVCQPELSGHLTEGVLGPVLALDPPDREVLLGTLETWLRCEGSAARAAGRLYCHRNTVFNRIRRIEQLTGRSLARPRDVVELTLALDAVRLLAVG</sequence>
<keyword evidence="6" id="KW-1185">Reference proteome</keyword>
<accession>A0A840P2Y8</accession>
<gene>
    <name evidence="5" type="ORF">HNP84_001553</name>
</gene>
<evidence type="ECO:0000259" key="4">
    <source>
        <dbReference type="Pfam" id="PF17853"/>
    </source>
</evidence>
<evidence type="ECO:0000259" key="2">
    <source>
        <dbReference type="Pfam" id="PF13556"/>
    </source>
</evidence>
<dbReference type="InterPro" id="IPR025736">
    <property type="entry name" value="PucR_C-HTH_dom"/>
</dbReference>
<dbReference type="Proteomes" id="UP000578449">
    <property type="component" value="Unassembled WGS sequence"/>
</dbReference>
<protein>
    <recommendedName>
        <fullName evidence="7">PucR family transcriptional regulator</fullName>
    </recommendedName>
</protein>
<organism evidence="5 6">
    <name type="scientific">Thermocatellispora tengchongensis</name>
    <dbReference type="NCBI Taxonomy" id="1073253"/>
    <lineage>
        <taxon>Bacteria</taxon>
        <taxon>Bacillati</taxon>
        <taxon>Actinomycetota</taxon>
        <taxon>Actinomycetes</taxon>
        <taxon>Streptosporangiales</taxon>
        <taxon>Streptosporangiaceae</taxon>
        <taxon>Thermocatellispora</taxon>
    </lineage>
</organism>
<dbReference type="RefSeq" id="WP_312924082.1">
    <property type="nucleotide sequence ID" value="NZ_BAABIX010000009.1"/>
</dbReference>
<dbReference type="PANTHER" id="PTHR33744">
    <property type="entry name" value="CARBOHYDRATE DIACID REGULATOR"/>
    <property type="match status" value="1"/>
</dbReference>
<evidence type="ECO:0000313" key="6">
    <source>
        <dbReference type="Proteomes" id="UP000578449"/>
    </source>
</evidence>
<dbReference type="InterPro" id="IPR042070">
    <property type="entry name" value="PucR_C-HTH_sf"/>
</dbReference>
<dbReference type="InterPro" id="IPR025751">
    <property type="entry name" value="RsbRD_N_dom"/>
</dbReference>
<feature type="domain" description="PucR C-terminal helix-turn-helix" evidence="2">
    <location>
        <begin position="321"/>
        <end position="379"/>
    </location>
</feature>
<dbReference type="InterPro" id="IPR051448">
    <property type="entry name" value="CdaR-like_regulators"/>
</dbReference>
<dbReference type="Pfam" id="PF17853">
    <property type="entry name" value="GGDEF_2"/>
    <property type="match status" value="1"/>
</dbReference>
<feature type="domain" description="CdaR GGDEF-like" evidence="4">
    <location>
        <begin position="163"/>
        <end position="271"/>
    </location>
</feature>